<dbReference type="SFLD" id="SFLDG01110">
    <property type="entry name" value="Uncharacterised_Radical_SAM_Su"/>
    <property type="match status" value="1"/>
</dbReference>
<dbReference type="GO" id="GO:0051536">
    <property type="term" value="F:iron-sulfur cluster binding"/>
    <property type="evidence" value="ECO:0007669"/>
    <property type="project" value="UniProtKB-KW"/>
</dbReference>
<evidence type="ECO:0000313" key="8">
    <source>
        <dbReference type="Proteomes" id="UP000237153"/>
    </source>
</evidence>
<reference evidence="6" key="2">
    <citation type="journal article" date="2020" name="mSystems">
        <title>Genome- and Community-Level Interaction Insights into Carbon Utilization and Element Cycling Functions of Hydrothermarchaeota in Hydrothermal Sediment.</title>
        <authorList>
            <person name="Zhou Z."/>
            <person name="Liu Y."/>
            <person name="Xu W."/>
            <person name="Pan J."/>
            <person name="Luo Z.H."/>
            <person name="Li M."/>
        </authorList>
    </citation>
    <scope>NUCLEOTIDE SEQUENCE [LARGE SCALE GENOMIC DNA]</scope>
    <source>
        <strain evidence="6">SpSt-1261</strain>
    </source>
</reference>
<protein>
    <submittedName>
        <fullName evidence="7">Radical SAM protein</fullName>
    </submittedName>
</protein>
<keyword evidence="1" id="KW-0949">S-adenosyl-L-methionine</keyword>
<sequence length="346" mass="39580">MVILESKLGLTKVGKVLEIRKPFPLIGHISFGIIDRGYNNLQVRITTLCSLSCIFCSVSAGPKSNREREFILRDPEWLYEWIKYAGNFKSSFHLIFDGMGDPITHKDLPEFVKAVREMKNVKSITVETRLFPANIKTLEKLKDAGIDRLNVSIDTLNEEKGKLLSGNNFYSVKKVKELIKYAHEELGIAIHLAPVWIPTVNDEDIEEIIEFAIKIGLGEKFPPLGIQKYVSHKYGRKVPGIMALSWKEFEKWMRKLEDRYKIKLLLDPKDYGLEKSERIPNGYKKGEIVKLSLVEKGLLKNEYLAIPPKKDRVFTLISRRESLSIGDIVYAKIIHDKDGILIAIPV</sequence>
<comment type="caution">
    <text evidence="7">The sequence shown here is derived from an EMBL/GenBank/DDBJ whole genome shotgun (WGS) entry which is preliminary data.</text>
</comment>
<dbReference type="PANTHER" id="PTHR11228:SF35">
    <property type="entry name" value="MOLYBDENUM COFACTOR BIOSYNTHESIS PROTEIN A-RELATED"/>
    <property type="match status" value="1"/>
</dbReference>
<dbReference type="InterPro" id="IPR013785">
    <property type="entry name" value="Aldolase_TIM"/>
</dbReference>
<dbReference type="Proteomes" id="UP000237153">
    <property type="component" value="Unassembled WGS sequence"/>
</dbReference>
<evidence type="ECO:0000256" key="2">
    <source>
        <dbReference type="ARBA" id="ARBA00022723"/>
    </source>
</evidence>
<dbReference type="SFLD" id="SFLDG01067">
    <property type="entry name" value="SPASM/twitch_domain_containing"/>
    <property type="match status" value="1"/>
</dbReference>
<keyword evidence="3" id="KW-0408">Iron</keyword>
<dbReference type="InterPro" id="IPR050377">
    <property type="entry name" value="Radical_SAM_PqqE_MftC-like"/>
</dbReference>
<organism evidence="7 8">
    <name type="scientific">Fervidicoccus fontis</name>
    <dbReference type="NCBI Taxonomy" id="683846"/>
    <lineage>
        <taxon>Archaea</taxon>
        <taxon>Thermoproteota</taxon>
        <taxon>Thermoprotei</taxon>
        <taxon>Fervidicoccales</taxon>
        <taxon>Fervidicoccaceae</taxon>
        <taxon>Fervidicoccus</taxon>
    </lineage>
</organism>
<accession>A0A2J6N2I1</accession>
<dbReference type="InterPro" id="IPR058240">
    <property type="entry name" value="rSAM_sf"/>
</dbReference>
<dbReference type="InterPro" id="IPR007197">
    <property type="entry name" value="rSAM"/>
</dbReference>
<evidence type="ECO:0000259" key="5">
    <source>
        <dbReference type="PROSITE" id="PS51918"/>
    </source>
</evidence>
<proteinExistence type="predicted"/>
<dbReference type="PROSITE" id="PS51918">
    <property type="entry name" value="RADICAL_SAM"/>
    <property type="match status" value="1"/>
</dbReference>
<dbReference type="SUPFAM" id="SSF102114">
    <property type="entry name" value="Radical SAM enzymes"/>
    <property type="match status" value="1"/>
</dbReference>
<evidence type="ECO:0000313" key="6">
    <source>
        <dbReference type="EMBL" id="HEW64481.1"/>
    </source>
</evidence>
<dbReference type="Gene3D" id="3.20.20.70">
    <property type="entry name" value="Aldolase class I"/>
    <property type="match status" value="1"/>
</dbReference>
<dbReference type="RefSeq" id="WP_272985852.1">
    <property type="nucleotide sequence ID" value="NZ_DSFH01000068.1"/>
</dbReference>
<evidence type="ECO:0000256" key="3">
    <source>
        <dbReference type="ARBA" id="ARBA00023004"/>
    </source>
</evidence>
<dbReference type="SFLD" id="SFLDS00029">
    <property type="entry name" value="Radical_SAM"/>
    <property type="match status" value="1"/>
</dbReference>
<evidence type="ECO:0000256" key="1">
    <source>
        <dbReference type="ARBA" id="ARBA00022691"/>
    </source>
</evidence>
<dbReference type="SMART" id="SM00729">
    <property type="entry name" value="Elp3"/>
    <property type="match status" value="1"/>
</dbReference>
<dbReference type="EMBL" id="PNIM01000012">
    <property type="protein sequence ID" value="PMB75537.1"/>
    <property type="molecule type" value="Genomic_DNA"/>
</dbReference>
<reference evidence="7 8" key="1">
    <citation type="submission" date="2018-01" db="EMBL/GenBank/DDBJ databases">
        <title>Metagenomic assembled genomes from two thermal pools in the Uzon Caldera, Kamchatka, Russia.</title>
        <authorList>
            <person name="Wilkins L."/>
            <person name="Ettinger C."/>
        </authorList>
    </citation>
    <scope>NUCLEOTIDE SEQUENCE [LARGE SCALE GENOMIC DNA]</scope>
    <source>
        <strain evidence="7">ZAV-06</strain>
    </source>
</reference>
<keyword evidence="2" id="KW-0479">Metal-binding</keyword>
<dbReference type="GO" id="GO:0003824">
    <property type="term" value="F:catalytic activity"/>
    <property type="evidence" value="ECO:0007669"/>
    <property type="project" value="InterPro"/>
</dbReference>
<dbReference type="Pfam" id="PF04055">
    <property type="entry name" value="Radical_SAM"/>
    <property type="match status" value="1"/>
</dbReference>
<evidence type="ECO:0000256" key="4">
    <source>
        <dbReference type="ARBA" id="ARBA00023014"/>
    </source>
</evidence>
<dbReference type="PANTHER" id="PTHR11228">
    <property type="entry name" value="RADICAL SAM DOMAIN PROTEIN"/>
    <property type="match status" value="1"/>
</dbReference>
<keyword evidence="4" id="KW-0411">Iron-sulfur</keyword>
<dbReference type="InterPro" id="IPR040088">
    <property type="entry name" value="MJ0103-like"/>
</dbReference>
<dbReference type="InterPro" id="IPR006638">
    <property type="entry name" value="Elp3/MiaA/NifB-like_rSAM"/>
</dbReference>
<gene>
    <name evidence="7" type="ORF">C0188_02810</name>
    <name evidence="6" type="ORF">ENO39_05465</name>
</gene>
<dbReference type="AlphaFoldDB" id="A0A2J6N2I1"/>
<dbReference type="GO" id="GO:0046872">
    <property type="term" value="F:metal ion binding"/>
    <property type="evidence" value="ECO:0007669"/>
    <property type="project" value="UniProtKB-KW"/>
</dbReference>
<evidence type="ECO:0000313" key="7">
    <source>
        <dbReference type="EMBL" id="PMB75537.1"/>
    </source>
</evidence>
<feature type="domain" description="Radical SAM core" evidence="5">
    <location>
        <begin position="35"/>
        <end position="263"/>
    </location>
</feature>
<dbReference type="CDD" id="cd01335">
    <property type="entry name" value="Radical_SAM"/>
    <property type="match status" value="1"/>
</dbReference>
<dbReference type="EMBL" id="DSFH01000068">
    <property type="protein sequence ID" value="HEW64481.1"/>
    <property type="molecule type" value="Genomic_DNA"/>
</dbReference>
<dbReference type="Proteomes" id="UP000886076">
    <property type="component" value="Unassembled WGS sequence"/>
</dbReference>
<name>A0A2J6N2I1_9CREN</name>